<dbReference type="AlphaFoldDB" id="A0A8S4AK04"/>
<accession>A0A8S4AK04</accession>
<gene>
    <name evidence="3" type="ORF">MMEN_LOCUS4066</name>
</gene>
<dbReference type="InterPro" id="IPR036179">
    <property type="entry name" value="Ig-like_dom_sf"/>
</dbReference>
<evidence type="ECO:0000259" key="2">
    <source>
        <dbReference type="PROSITE" id="PS50835"/>
    </source>
</evidence>
<reference evidence="3" key="1">
    <citation type="submission" date="2021-05" db="EMBL/GenBank/DDBJ databases">
        <authorList>
            <person name="Tigano A."/>
        </authorList>
    </citation>
    <scope>NUCLEOTIDE SEQUENCE</scope>
</reference>
<dbReference type="Gene3D" id="2.60.40.10">
    <property type="entry name" value="Immunoglobulins"/>
    <property type="match status" value="1"/>
</dbReference>
<name>A0A8S4AK04_9TELE</name>
<dbReference type="PROSITE" id="PS50835">
    <property type="entry name" value="IG_LIKE"/>
    <property type="match status" value="1"/>
</dbReference>
<feature type="compositionally biased region" description="Basic and acidic residues" evidence="1">
    <location>
        <begin position="1"/>
        <end position="29"/>
    </location>
</feature>
<dbReference type="SMART" id="SM00408">
    <property type="entry name" value="IGc2"/>
    <property type="match status" value="1"/>
</dbReference>
<protein>
    <submittedName>
        <fullName evidence="3">(Atlantic silverside) hypothetical protein</fullName>
    </submittedName>
</protein>
<keyword evidence="4" id="KW-1185">Reference proteome</keyword>
<evidence type="ECO:0000313" key="4">
    <source>
        <dbReference type="Proteomes" id="UP000677803"/>
    </source>
</evidence>
<comment type="caution">
    <text evidence="3">The sequence shown here is derived from an EMBL/GenBank/DDBJ whole genome shotgun (WGS) entry which is preliminary data.</text>
</comment>
<dbReference type="SUPFAM" id="SSF48726">
    <property type="entry name" value="Immunoglobulin"/>
    <property type="match status" value="1"/>
</dbReference>
<proteinExistence type="predicted"/>
<evidence type="ECO:0000256" key="1">
    <source>
        <dbReference type="SAM" id="MobiDB-lite"/>
    </source>
</evidence>
<dbReference type="InterPro" id="IPR003598">
    <property type="entry name" value="Ig_sub2"/>
</dbReference>
<dbReference type="InterPro" id="IPR007110">
    <property type="entry name" value="Ig-like_dom"/>
</dbReference>
<sequence length="231" mass="26001">MTRQQDKNNIHGPDRRETNNKEEDGEAKRGKYRVGHSLFQQNSGINLDSISPLMEGRYVAVARNQYERMGNDITMQCGSLDNDASVSWKVNGTDVKALHHLEGPRLILTQVGLGHNGLYSCFQNPHGERRDTILLHIGEKPSSELLGAGYGKLEDLCYGLSCYNDMRMNRLSNLAFTGKGVEKRGTNPCVCENRSADLRLRLSLPMALSSLPLRVGKRIANPYRFLSVWYF</sequence>
<dbReference type="EMBL" id="CAJRST010003335">
    <property type="protein sequence ID" value="CAG5867265.1"/>
    <property type="molecule type" value="Genomic_DNA"/>
</dbReference>
<dbReference type="Proteomes" id="UP000677803">
    <property type="component" value="Unassembled WGS sequence"/>
</dbReference>
<dbReference type="InterPro" id="IPR013783">
    <property type="entry name" value="Ig-like_fold"/>
</dbReference>
<dbReference type="OrthoDB" id="9927622at2759"/>
<feature type="region of interest" description="Disordered" evidence="1">
    <location>
        <begin position="1"/>
        <end position="33"/>
    </location>
</feature>
<evidence type="ECO:0000313" key="3">
    <source>
        <dbReference type="EMBL" id="CAG5867265.1"/>
    </source>
</evidence>
<organism evidence="3 4">
    <name type="scientific">Menidia menidia</name>
    <name type="common">Atlantic silverside</name>
    <dbReference type="NCBI Taxonomy" id="238744"/>
    <lineage>
        <taxon>Eukaryota</taxon>
        <taxon>Metazoa</taxon>
        <taxon>Chordata</taxon>
        <taxon>Craniata</taxon>
        <taxon>Vertebrata</taxon>
        <taxon>Euteleostomi</taxon>
        <taxon>Actinopterygii</taxon>
        <taxon>Neopterygii</taxon>
        <taxon>Teleostei</taxon>
        <taxon>Neoteleostei</taxon>
        <taxon>Acanthomorphata</taxon>
        <taxon>Ovalentaria</taxon>
        <taxon>Atherinomorphae</taxon>
        <taxon>Atheriniformes</taxon>
        <taxon>Atherinopsidae</taxon>
        <taxon>Menidiinae</taxon>
        <taxon>Menidia</taxon>
    </lineage>
</organism>
<feature type="domain" description="Ig-like" evidence="2">
    <location>
        <begin position="52"/>
        <end position="121"/>
    </location>
</feature>